<reference evidence="1" key="1">
    <citation type="submission" date="2022-05" db="EMBL/GenBank/DDBJ databases">
        <title>Chromosome-level genome of Chaenocephalus aceratus.</title>
        <authorList>
            <person name="Park H."/>
        </authorList>
    </citation>
    <scope>NUCLEOTIDE SEQUENCE</scope>
    <source>
        <strain evidence="1">KU_202001</strain>
    </source>
</reference>
<comment type="caution">
    <text evidence="1">The sequence shown here is derived from an EMBL/GenBank/DDBJ whole genome shotgun (WGS) entry which is preliminary data.</text>
</comment>
<evidence type="ECO:0000313" key="2">
    <source>
        <dbReference type="Proteomes" id="UP001057452"/>
    </source>
</evidence>
<evidence type="ECO:0000313" key="1">
    <source>
        <dbReference type="EMBL" id="KAI4822076.1"/>
    </source>
</evidence>
<proteinExistence type="predicted"/>
<keyword evidence="2" id="KW-1185">Reference proteome</keyword>
<protein>
    <submittedName>
        <fullName evidence="1">Uncharacterized protein</fullName>
    </submittedName>
</protein>
<dbReference type="Proteomes" id="UP001057452">
    <property type="component" value="Chromosome 8"/>
</dbReference>
<gene>
    <name evidence="1" type="ORF">KUCAC02_007640</name>
</gene>
<feature type="non-terminal residue" evidence="1">
    <location>
        <position position="1"/>
    </location>
</feature>
<accession>A0ACB9X7A9</accession>
<sequence>PPPPKPLAISEDVSHTKTRIPATMEQGAVSTPGAQEWNTPHIDLAKPQAPPPTPTAIPPSLLLLSLLGLHESGQIAELEDLGL</sequence>
<name>A0ACB9X7A9_CHAAC</name>
<feature type="non-terminal residue" evidence="1">
    <location>
        <position position="83"/>
    </location>
</feature>
<organism evidence="1 2">
    <name type="scientific">Chaenocephalus aceratus</name>
    <name type="common">Blackfin icefish</name>
    <name type="synonym">Chaenichthys aceratus</name>
    <dbReference type="NCBI Taxonomy" id="36190"/>
    <lineage>
        <taxon>Eukaryota</taxon>
        <taxon>Metazoa</taxon>
        <taxon>Chordata</taxon>
        <taxon>Craniata</taxon>
        <taxon>Vertebrata</taxon>
        <taxon>Euteleostomi</taxon>
        <taxon>Actinopterygii</taxon>
        <taxon>Neopterygii</taxon>
        <taxon>Teleostei</taxon>
        <taxon>Neoteleostei</taxon>
        <taxon>Acanthomorphata</taxon>
        <taxon>Eupercaria</taxon>
        <taxon>Perciformes</taxon>
        <taxon>Notothenioidei</taxon>
        <taxon>Channichthyidae</taxon>
        <taxon>Chaenocephalus</taxon>
    </lineage>
</organism>
<dbReference type="EMBL" id="CM043792">
    <property type="protein sequence ID" value="KAI4822076.1"/>
    <property type="molecule type" value="Genomic_DNA"/>
</dbReference>